<organism evidence="1 2">
    <name type="scientific">Trametes sanguinea</name>
    <dbReference type="NCBI Taxonomy" id="158606"/>
    <lineage>
        <taxon>Eukaryota</taxon>
        <taxon>Fungi</taxon>
        <taxon>Dikarya</taxon>
        <taxon>Basidiomycota</taxon>
        <taxon>Agaricomycotina</taxon>
        <taxon>Agaricomycetes</taxon>
        <taxon>Polyporales</taxon>
        <taxon>Polyporaceae</taxon>
        <taxon>Trametes</taxon>
    </lineage>
</organism>
<evidence type="ECO:0000313" key="1">
    <source>
        <dbReference type="EMBL" id="KAJ2956701.1"/>
    </source>
</evidence>
<evidence type="ECO:0000313" key="2">
    <source>
        <dbReference type="Proteomes" id="UP001144978"/>
    </source>
</evidence>
<gene>
    <name evidence="1" type="ORF">NUW54_g14647</name>
</gene>
<dbReference type="Proteomes" id="UP001144978">
    <property type="component" value="Unassembled WGS sequence"/>
</dbReference>
<comment type="caution">
    <text evidence="1">The sequence shown here is derived from an EMBL/GenBank/DDBJ whole genome shotgun (WGS) entry which is preliminary data.</text>
</comment>
<proteinExistence type="predicted"/>
<reference evidence="1" key="1">
    <citation type="submission" date="2022-08" db="EMBL/GenBank/DDBJ databases">
        <title>Genome Sequence of Pycnoporus sanguineus.</title>
        <authorList>
            <person name="Buettner E."/>
        </authorList>
    </citation>
    <scope>NUCLEOTIDE SEQUENCE</scope>
    <source>
        <strain evidence="1">CG-C14</strain>
    </source>
</reference>
<dbReference type="EMBL" id="JANSHE010007751">
    <property type="protein sequence ID" value="KAJ2956701.1"/>
    <property type="molecule type" value="Genomic_DNA"/>
</dbReference>
<protein>
    <submittedName>
        <fullName evidence="1">Uncharacterized protein</fullName>
    </submittedName>
</protein>
<keyword evidence="2" id="KW-1185">Reference proteome</keyword>
<sequence length="233" mass="25101">MLAPNQKTRAPLNLSFTMNPRRARISLAAAMFLFNQRTPQTSSRSLNWSPGPCVPPANNRARRSSAVRVIIADYYAVLPLSPAELLAVSSPGPPLKHLYPISYHPRSRPSEPAAQQRRFCDLAISLLDQASQHNAPVPLSAESIIPNSETPDADDAATTPQASPSGVHPRKYALVQHLPTGDWWTSASSTPPATDAEEVDLKSLPTAKAELVATTSGRSLPGLRTISPHRPGE</sequence>
<name>A0ACC1MB07_9APHY</name>
<accession>A0ACC1MB07</accession>